<keyword evidence="1" id="KW-0560">Oxidoreductase</keyword>
<dbReference type="PATRIC" id="fig|1001994.6.peg.858"/>
<dbReference type="InterPro" id="IPR012349">
    <property type="entry name" value="Split_barrel_FMN-bd"/>
</dbReference>
<protein>
    <submittedName>
        <fullName evidence="3">Pyridoxamine 5'-phosphate oxidase-related FMN-binding protein</fullName>
    </submittedName>
</protein>
<dbReference type="Pfam" id="PF01243">
    <property type="entry name" value="PNPOx_N"/>
    <property type="match status" value="1"/>
</dbReference>
<reference evidence="3 4" key="1">
    <citation type="journal article" date="2011" name="J. Bacteriol.">
        <title>Genome Sequence of an Ammonia-Oxidizing Soil Archaeon, "Candidatus Nitrosoarchaeum koreensis" MY1.</title>
        <authorList>
            <person name="Kim B.K."/>
            <person name="Jung M.Y."/>
            <person name="Yu D.S."/>
            <person name="Park S.J."/>
            <person name="Oh T.K."/>
            <person name="Rhee S.K."/>
            <person name="Kim J.F."/>
        </authorList>
    </citation>
    <scope>NUCLEOTIDE SEQUENCE [LARGE SCALE GENOMIC DNA]</scope>
    <source>
        <strain evidence="3 4">MY1</strain>
    </source>
</reference>
<evidence type="ECO:0000259" key="2">
    <source>
        <dbReference type="Pfam" id="PF01243"/>
    </source>
</evidence>
<dbReference type="InterPro" id="IPR019920">
    <property type="entry name" value="F420-binding_dom_put"/>
</dbReference>
<dbReference type="EMBL" id="AFPU01000001">
    <property type="protein sequence ID" value="EGP93633.1"/>
    <property type="molecule type" value="Genomic_DNA"/>
</dbReference>
<dbReference type="RefSeq" id="WP_007550434.1">
    <property type="nucleotide sequence ID" value="NZ_AFPU01000001.1"/>
</dbReference>
<dbReference type="SUPFAM" id="SSF50475">
    <property type="entry name" value="FMN-binding split barrel"/>
    <property type="match status" value="1"/>
</dbReference>
<organism evidence="3 4">
    <name type="scientific">Nitrosarchaeum koreense MY1</name>
    <dbReference type="NCBI Taxonomy" id="1001994"/>
    <lineage>
        <taxon>Archaea</taxon>
        <taxon>Nitrososphaerota</taxon>
        <taxon>Nitrososphaeria</taxon>
        <taxon>Nitrosopumilales</taxon>
        <taxon>Nitrosopumilaceae</taxon>
        <taxon>Nitrosarchaeum</taxon>
    </lineage>
</organism>
<evidence type="ECO:0000313" key="3">
    <source>
        <dbReference type="EMBL" id="EGP93633.1"/>
    </source>
</evidence>
<dbReference type="GO" id="GO:0005829">
    <property type="term" value="C:cytosol"/>
    <property type="evidence" value="ECO:0007669"/>
    <property type="project" value="TreeGrafter"/>
</dbReference>
<dbReference type="PANTHER" id="PTHR35176">
    <property type="entry name" value="HEME OXYGENASE HI_0854-RELATED"/>
    <property type="match status" value="1"/>
</dbReference>
<dbReference type="STRING" id="1001994.MY1_0871"/>
<name>F9CWI1_9ARCH</name>
<dbReference type="GO" id="GO:0070967">
    <property type="term" value="F:coenzyme F420 binding"/>
    <property type="evidence" value="ECO:0007669"/>
    <property type="project" value="TreeGrafter"/>
</dbReference>
<dbReference type="Proteomes" id="UP000004440">
    <property type="component" value="Unassembled WGS sequence"/>
</dbReference>
<proteinExistence type="predicted"/>
<dbReference type="NCBIfam" id="TIGR03618">
    <property type="entry name" value="Rv1155_F420"/>
    <property type="match status" value="1"/>
</dbReference>
<dbReference type="PANTHER" id="PTHR35176:SF6">
    <property type="entry name" value="HEME OXYGENASE HI_0854-RELATED"/>
    <property type="match status" value="1"/>
</dbReference>
<dbReference type="AlphaFoldDB" id="F9CWI1"/>
<accession>F9CWI1</accession>
<dbReference type="InterPro" id="IPR011576">
    <property type="entry name" value="Pyridox_Oxase_N"/>
</dbReference>
<evidence type="ECO:0000256" key="1">
    <source>
        <dbReference type="ARBA" id="ARBA00023002"/>
    </source>
</evidence>
<sequence length="137" mass="15991">MKLEEKVVKLFQQRNIVFIATLMKDGSPQLSPVWANCDSDYVYVNTAEGRIKHKNILRDPRVAVSVVGSNNPLDMTTIRGKVEKIIPDYDYAHADKLTQQYMGRNHYPFKREDEKRIILKIKPERVFVLPELKMNDE</sequence>
<dbReference type="InterPro" id="IPR052019">
    <property type="entry name" value="F420H2_bilvrd_red/Heme_oxyg"/>
</dbReference>
<comment type="caution">
    <text evidence="3">The sequence shown here is derived from an EMBL/GenBank/DDBJ whole genome shotgun (WGS) entry which is preliminary data.</text>
</comment>
<evidence type="ECO:0000313" key="4">
    <source>
        <dbReference type="Proteomes" id="UP000004440"/>
    </source>
</evidence>
<dbReference type="GO" id="GO:0016627">
    <property type="term" value="F:oxidoreductase activity, acting on the CH-CH group of donors"/>
    <property type="evidence" value="ECO:0007669"/>
    <property type="project" value="TreeGrafter"/>
</dbReference>
<feature type="domain" description="Pyridoxamine 5'-phosphate oxidase N-terminal" evidence="2">
    <location>
        <begin position="3"/>
        <end position="127"/>
    </location>
</feature>
<keyword evidence="4" id="KW-1185">Reference proteome</keyword>
<dbReference type="Gene3D" id="2.30.110.10">
    <property type="entry name" value="Electron Transport, Fmn-binding Protein, Chain A"/>
    <property type="match status" value="1"/>
</dbReference>
<gene>
    <name evidence="3" type="ORF">MY1_0871</name>
</gene>